<accession>A0A8B9AZ50</accession>
<protein>
    <submittedName>
        <fullName evidence="4">Uncharacterized protein LOC103722211 isoform X1</fullName>
    </submittedName>
</protein>
<dbReference type="RefSeq" id="XP_038989143.1">
    <property type="nucleotide sequence ID" value="XM_039133215.1"/>
</dbReference>
<feature type="compositionally biased region" description="Low complexity" evidence="1">
    <location>
        <begin position="26"/>
        <end position="42"/>
    </location>
</feature>
<proteinExistence type="predicted"/>
<dbReference type="GeneID" id="103722211"/>
<keyword evidence="3" id="KW-1185">Reference proteome</keyword>
<feature type="compositionally biased region" description="Acidic residues" evidence="1">
    <location>
        <begin position="1"/>
        <end position="14"/>
    </location>
</feature>
<dbReference type="InterPro" id="IPR058570">
    <property type="entry name" value="HROB_OB"/>
</dbReference>
<dbReference type="InterPro" id="IPR028045">
    <property type="entry name" value="HROB"/>
</dbReference>
<reference evidence="3" key="1">
    <citation type="journal article" date="2019" name="Nat. Commun.">
        <title>Genome-wide association mapping of date palm fruit traits.</title>
        <authorList>
            <person name="Hazzouri K.M."/>
            <person name="Gros-Balthazard M."/>
            <person name="Flowers J.M."/>
            <person name="Copetti D."/>
            <person name="Lemansour A."/>
            <person name="Lebrun M."/>
            <person name="Masmoudi K."/>
            <person name="Ferrand S."/>
            <person name="Dhar M.I."/>
            <person name="Fresquez Z.A."/>
            <person name="Rosas U."/>
            <person name="Zhang J."/>
            <person name="Talag J."/>
            <person name="Lee S."/>
            <person name="Kudrna D."/>
            <person name="Powell R.F."/>
            <person name="Leitch I.J."/>
            <person name="Krueger R.R."/>
            <person name="Wing R.A."/>
            <person name="Amiri K.M.A."/>
            <person name="Purugganan M.D."/>
        </authorList>
    </citation>
    <scope>NUCLEOTIDE SEQUENCE [LARGE SCALE GENOMIC DNA]</scope>
    <source>
        <strain evidence="3">cv. Khalas</strain>
    </source>
</reference>
<dbReference type="GO" id="GO:0000725">
    <property type="term" value="P:recombinational repair"/>
    <property type="evidence" value="ECO:0007669"/>
    <property type="project" value="InterPro"/>
</dbReference>
<dbReference type="KEGG" id="pda:103722211"/>
<feature type="region of interest" description="Disordered" evidence="1">
    <location>
        <begin position="1"/>
        <end position="70"/>
    </location>
</feature>
<evidence type="ECO:0000259" key="2">
    <source>
        <dbReference type="Pfam" id="PF15072"/>
    </source>
</evidence>
<dbReference type="AlphaFoldDB" id="A0A8B9AZ50"/>
<feature type="compositionally biased region" description="Polar residues" evidence="1">
    <location>
        <begin position="44"/>
        <end position="57"/>
    </location>
</feature>
<dbReference type="OrthoDB" id="550780at2759"/>
<reference evidence="4" key="2">
    <citation type="submission" date="2025-08" db="UniProtKB">
        <authorList>
            <consortium name="RefSeq"/>
        </authorList>
    </citation>
    <scope>IDENTIFICATION</scope>
    <source>
        <tissue evidence="4">Young leaves</tissue>
    </source>
</reference>
<feature type="compositionally biased region" description="Pro residues" evidence="1">
    <location>
        <begin position="58"/>
        <end position="67"/>
    </location>
</feature>
<evidence type="ECO:0000313" key="4">
    <source>
        <dbReference type="RefSeq" id="XP_038989143.1"/>
    </source>
</evidence>
<feature type="domain" description="Homologous recombination OB-fold protein OB-fold" evidence="2">
    <location>
        <begin position="176"/>
        <end position="261"/>
    </location>
</feature>
<sequence>MDRWEDEIDVDDSDLPSLLPQPRPFPSSSSSNPSLTPSIPSLRPCSQLSRPSQTLATNPPPPPPRLQFPPLVAEGQEDEAPPRSKTHALRLIPGPAGAVQAAMHRKSATTAAAAVREHGSSSCWEDQDGDGWMLDMDEEDGDFKLNPWLCAMEFLGSGAGCSLVSPISSIETWTAERVPQVVGIIKSCTPNGLGDLFLTLKDPTGTIGASVHRKVLTESNLGGDISVGCVLILEQVAAFCPARAMRYLNVTMNNVMKLINKDCGPPHKQMVPSITARLHPSDQASAELSWRHRIESSADEEVRRDLNCEKILNSRKTGTSENLPCSTSAIAATTNVSTRPGFCLGTSMEIGLGTAAGKPSLRERAENTAAEEARGNLNCGMMMDSRMTGLARNMPCGTSAAATTAIIPAKPDPKTNGSKNLISRVSVAEWTDEQLLELFADYQDDV</sequence>
<name>A0A8B9AZ50_PHODC</name>
<dbReference type="PANTHER" id="PTHR14523:SF1">
    <property type="entry name" value="HOMOLOGOUS RECOMBINATION OB-FOLD PROTEIN"/>
    <property type="match status" value="1"/>
</dbReference>
<dbReference type="Pfam" id="PF15072">
    <property type="entry name" value="HROB"/>
    <property type="match status" value="1"/>
</dbReference>
<evidence type="ECO:0000313" key="3">
    <source>
        <dbReference type="Proteomes" id="UP000228380"/>
    </source>
</evidence>
<dbReference type="PANTHER" id="PTHR14523">
    <property type="entry name" value="UNCHARACTERIZED PROTEIN C17ORF53 HOMOLOG"/>
    <property type="match status" value="1"/>
</dbReference>
<organism evidence="3 4">
    <name type="scientific">Phoenix dactylifera</name>
    <name type="common">Date palm</name>
    <dbReference type="NCBI Taxonomy" id="42345"/>
    <lineage>
        <taxon>Eukaryota</taxon>
        <taxon>Viridiplantae</taxon>
        <taxon>Streptophyta</taxon>
        <taxon>Embryophyta</taxon>
        <taxon>Tracheophyta</taxon>
        <taxon>Spermatophyta</taxon>
        <taxon>Magnoliopsida</taxon>
        <taxon>Liliopsida</taxon>
        <taxon>Arecaceae</taxon>
        <taxon>Coryphoideae</taxon>
        <taxon>Phoeniceae</taxon>
        <taxon>Phoenix</taxon>
    </lineage>
</organism>
<evidence type="ECO:0000256" key="1">
    <source>
        <dbReference type="SAM" id="MobiDB-lite"/>
    </source>
</evidence>
<dbReference type="Proteomes" id="UP000228380">
    <property type="component" value="Chromosome 1"/>
</dbReference>
<gene>
    <name evidence="4" type="primary">LOC103722211</name>
</gene>